<keyword evidence="2" id="KW-1185">Reference proteome</keyword>
<evidence type="ECO:0000313" key="1">
    <source>
        <dbReference type="EMBL" id="CAG8498552.1"/>
    </source>
</evidence>
<name>A0A9N8ZK63_9GLOM</name>
<accession>A0A9N8ZK63</accession>
<gene>
    <name evidence="1" type="ORF">DERYTH_LOCUS2779</name>
</gene>
<organism evidence="1 2">
    <name type="scientific">Dentiscutata erythropus</name>
    <dbReference type="NCBI Taxonomy" id="1348616"/>
    <lineage>
        <taxon>Eukaryota</taxon>
        <taxon>Fungi</taxon>
        <taxon>Fungi incertae sedis</taxon>
        <taxon>Mucoromycota</taxon>
        <taxon>Glomeromycotina</taxon>
        <taxon>Glomeromycetes</taxon>
        <taxon>Diversisporales</taxon>
        <taxon>Gigasporaceae</taxon>
        <taxon>Dentiscutata</taxon>
    </lineage>
</organism>
<reference evidence="1" key="1">
    <citation type="submission" date="2021-06" db="EMBL/GenBank/DDBJ databases">
        <authorList>
            <person name="Kallberg Y."/>
            <person name="Tangrot J."/>
            <person name="Rosling A."/>
        </authorList>
    </citation>
    <scope>NUCLEOTIDE SEQUENCE</scope>
    <source>
        <strain evidence="1">MA453B</strain>
    </source>
</reference>
<dbReference type="EMBL" id="CAJVPY010000916">
    <property type="protein sequence ID" value="CAG8498552.1"/>
    <property type="molecule type" value="Genomic_DNA"/>
</dbReference>
<dbReference type="AlphaFoldDB" id="A0A9N8ZK63"/>
<dbReference type="InterPro" id="IPR036397">
    <property type="entry name" value="RNaseH_sf"/>
</dbReference>
<sequence>MGVCYRTFAAYHPQTNRLVERFNRTLCNVLAKCISQYPVYEHDAVLLVETVISTYPVEPTTKSELHDYLC</sequence>
<dbReference type="Gene3D" id="3.30.420.10">
    <property type="entry name" value="Ribonuclease H-like superfamily/Ribonuclease H"/>
    <property type="match status" value="1"/>
</dbReference>
<evidence type="ECO:0000313" key="2">
    <source>
        <dbReference type="Proteomes" id="UP000789405"/>
    </source>
</evidence>
<protein>
    <submittedName>
        <fullName evidence="1">10309_t:CDS:1</fullName>
    </submittedName>
</protein>
<dbReference type="InterPro" id="IPR012337">
    <property type="entry name" value="RNaseH-like_sf"/>
</dbReference>
<dbReference type="SUPFAM" id="SSF53098">
    <property type="entry name" value="Ribonuclease H-like"/>
    <property type="match status" value="1"/>
</dbReference>
<dbReference type="GO" id="GO:0003676">
    <property type="term" value="F:nucleic acid binding"/>
    <property type="evidence" value="ECO:0007669"/>
    <property type="project" value="InterPro"/>
</dbReference>
<proteinExistence type="predicted"/>
<dbReference type="Proteomes" id="UP000789405">
    <property type="component" value="Unassembled WGS sequence"/>
</dbReference>
<dbReference type="OrthoDB" id="5592268at2759"/>
<comment type="caution">
    <text evidence="1">The sequence shown here is derived from an EMBL/GenBank/DDBJ whole genome shotgun (WGS) entry which is preliminary data.</text>
</comment>